<dbReference type="AlphaFoldDB" id="A0A182EWN8"/>
<evidence type="ECO:0000313" key="1">
    <source>
        <dbReference type="EMBL" id="VDM99434.1"/>
    </source>
</evidence>
<name>A0A182EWN8_ONCOC</name>
<sequence>PYAYAGAANYPKYENYHSLVKRLANASNASLSDVNHIKKAESFCNDERLREIMIAQN</sequence>
<reference evidence="1 2" key="2">
    <citation type="submission" date="2018-08" db="EMBL/GenBank/DDBJ databases">
        <authorList>
            <person name="Laetsch R D."/>
            <person name="Stevens L."/>
            <person name="Kumar S."/>
            <person name="Blaxter L. M."/>
        </authorList>
    </citation>
    <scope>NUCLEOTIDE SEQUENCE [LARGE SCALE GENOMIC DNA]</scope>
</reference>
<organism evidence="3">
    <name type="scientific">Onchocerca ochengi</name>
    <name type="common">Filarial nematode worm</name>
    <dbReference type="NCBI Taxonomy" id="42157"/>
    <lineage>
        <taxon>Eukaryota</taxon>
        <taxon>Metazoa</taxon>
        <taxon>Ecdysozoa</taxon>
        <taxon>Nematoda</taxon>
        <taxon>Chromadorea</taxon>
        <taxon>Rhabditida</taxon>
        <taxon>Spirurina</taxon>
        <taxon>Spiruromorpha</taxon>
        <taxon>Filarioidea</taxon>
        <taxon>Onchocercidae</taxon>
        <taxon>Onchocerca</taxon>
    </lineage>
</organism>
<proteinExistence type="predicted"/>
<dbReference type="EMBL" id="UYRW01011178">
    <property type="protein sequence ID" value="VDM99434.1"/>
    <property type="molecule type" value="Genomic_DNA"/>
</dbReference>
<protein>
    <submittedName>
        <fullName evidence="3">Aminopeptidase</fullName>
    </submittedName>
</protein>
<accession>A0A182EWN8</accession>
<dbReference type="Proteomes" id="UP000271087">
    <property type="component" value="Unassembled WGS sequence"/>
</dbReference>
<evidence type="ECO:0000313" key="3">
    <source>
        <dbReference type="WBParaSite" id="nOo.2.0.1.t12584-RA"/>
    </source>
</evidence>
<reference evidence="3" key="1">
    <citation type="submission" date="2016-06" db="UniProtKB">
        <authorList>
            <consortium name="WormBaseParasite"/>
        </authorList>
    </citation>
    <scope>IDENTIFICATION</scope>
</reference>
<keyword evidence="2" id="KW-1185">Reference proteome</keyword>
<gene>
    <name evidence="1" type="ORF">NOO_LOCUS12584</name>
</gene>
<evidence type="ECO:0000313" key="2">
    <source>
        <dbReference type="Proteomes" id="UP000271087"/>
    </source>
</evidence>
<dbReference type="WBParaSite" id="nOo.2.0.1.t12584-RA">
    <property type="protein sequence ID" value="nOo.2.0.1.t12584-RA"/>
    <property type="gene ID" value="nOo.2.0.1.g12584"/>
</dbReference>